<evidence type="ECO:0000259" key="7">
    <source>
        <dbReference type="PROSITE" id="PS51194"/>
    </source>
</evidence>
<dbReference type="GO" id="GO:0005524">
    <property type="term" value="F:ATP binding"/>
    <property type="evidence" value="ECO:0007669"/>
    <property type="project" value="UniProtKB-KW"/>
</dbReference>
<evidence type="ECO:0000256" key="2">
    <source>
        <dbReference type="ARBA" id="ARBA00022741"/>
    </source>
</evidence>
<dbReference type="EnsemblMetazoa" id="XM_030995217">
    <property type="protein sequence ID" value="XP_030851077"/>
    <property type="gene ID" value="LOC105446112"/>
</dbReference>
<dbReference type="OrthoDB" id="10040197at2759"/>
<dbReference type="InParanoid" id="A0A7M7PFI0"/>
<reference evidence="9" key="1">
    <citation type="submission" date="2015-02" db="EMBL/GenBank/DDBJ databases">
        <title>Genome sequencing for Strongylocentrotus purpuratus.</title>
        <authorList>
            <person name="Murali S."/>
            <person name="Liu Y."/>
            <person name="Vee V."/>
            <person name="English A."/>
            <person name="Wang M."/>
            <person name="Skinner E."/>
            <person name="Han Y."/>
            <person name="Muzny D.M."/>
            <person name="Worley K.C."/>
            <person name="Gibbs R.A."/>
        </authorList>
    </citation>
    <scope>NUCLEOTIDE SEQUENCE</scope>
</reference>
<dbReference type="SUPFAM" id="SSF52540">
    <property type="entry name" value="P-loop containing nucleoside triphosphate hydrolases"/>
    <property type="match status" value="1"/>
</dbReference>
<comment type="similarity">
    <text evidence="1">Belongs to the helicase family. RecQ subfamily.</text>
</comment>
<evidence type="ECO:0000256" key="5">
    <source>
        <dbReference type="ARBA" id="ARBA00034808"/>
    </source>
</evidence>
<dbReference type="GO" id="GO:0005654">
    <property type="term" value="C:nucleoplasm"/>
    <property type="evidence" value="ECO:0000318"/>
    <property type="project" value="GO_Central"/>
</dbReference>
<dbReference type="InterPro" id="IPR027417">
    <property type="entry name" value="P-loop_NTPase"/>
</dbReference>
<dbReference type="OMA" id="WRACDSI"/>
<proteinExistence type="inferred from homology"/>
<keyword evidence="3" id="KW-0067">ATP-binding</keyword>
<dbReference type="GO" id="GO:0003676">
    <property type="term" value="F:nucleic acid binding"/>
    <property type="evidence" value="ECO:0007669"/>
    <property type="project" value="InterPro"/>
</dbReference>
<dbReference type="GO" id="GO:0006260">
    <property type="term" value="P:DNA replication"/>
    <property type="evidence" value="ECO:0000318"/>
    <property type="project" value="GO_Central"/>
</dbReference>
<evidence type="ECO:0000313" key="8">
    <source>
        <dbReference type="EnsemblMetazoa" id="XP_030851077"/>
    </source>
</evidence>
<dbReference type="PROSITE" id="PS51192">
    <property type="entry name" value="HELICASE_ATP_BIND_1"/>
    <property type="match status" value="1"/>
</dbReference>
<dbReference type="PANTHER" id="PTHR13710">
    <property type="entry name" value="DNA HELICASE RECQ FAMILY MEMBER"/>
    <property type="match status" value="1"/>
</dbReference>
<dbReference type="KEGG" id="spu:105446112"/>
<dbReference type="GO" id="GO:0005737">
    <property type="term" value="C:cytoplasm"/>
    <property type="evidence" value="ECO:0000318"/>
    <property type="project" value="GO_Central"/>
</dbReference>
<keyword evidence="2" id="KW-0547">Nucleotide-binding</keyword>
<dbReference type="PROSITE" id="PS51194">
    <property type="entry name" value="HELICASE_CTER"/>
    <property type="match status" value="1"/>
</dbReference>
<dbReference type="GO" id="GO:0009378">
    <property type="term" value="F:four-way junction helicase activity"/>
    <property type="evidence" value="ECO:0000318"/>
    <property type="project" value="GO_Central"/>
</dbReference>
<dbReference type="InterPro" id="IPR001650">
    <property type="entry name" value="Helicase_C-like"/>
</dbReference>
<dbReference type="Gene3D" id="3.40.50.300">
    <property type="entry name" value="P-loop containing nucleotide triphosphate hydrolases"/>
    <property type="match status" value="2"/>
</dbReference>
<dbReference type="GO" id="GO:0000724">
    <property type="term" value="P:double-strand break repair via homologous recombination"/>
    <property type="evidence" value="ECO:0000318"/>
    <property type="project" value="GO_Central"/>
</dbReference>
<dbReference type="SMART" id="SM00490">
    <property type="entry name" value="HELICc"/>
    <property type="match status" value="1"/>
</dbReference>
<dbReference type="GO" id="GO:0000723">
    <property type="term" value="P:telomere maintenance"/>
    <property type="evidence" value="ECO:0000318"/>
    <property type="project" value="GO_Central"/>
</dbReference>
<evidence type="ECO:0000256" key="4">
    <source>
        <dbReference type="ARBA" id="ARBA00034617"/>
    </source>
</evidence>
<evidence type="ECO:0000313" key="9">
    <source>
        <dbReference type="Proteomes" id="UP000007110"/>
    </source>
</evidence>
<dbReference type="PANTHER" id="PTHR13710:SF157">
    <property type="entry name" value="DNA HELICASE"/>
    <property type="match status" value="1"/>
</dbReference>
<evidence type="ECO:0000256" key="1">
    <source>
        <dbReference type="ARBA" id="ARBA00005446"/>
    </source>
</evidence>
<dbReference type="EC" id="5.6.2.4" evidence="5"/>
<dbReference type="InterPro" id="IPR011545">
    <property type="entry name" value="DEAD/DEAH_box_helicase_dom"/>
</dbReference>
<dbReference type="InterPro" id="IPR014001">
    <property type="entry name" value="Helicase_ATP-bd"/>
</dbReference>
<accession>A0A7M7PFI0</accession>
<dbReference type="GeneID" id="105446112"/>
<dbReference type="AlphaFoldDB" id="A0A7M7PFI0"/>
<dbReference type="Pfam" id="PF00270">
    <property type="entry name" value="DEAD"/>
    <property type="match status" value="1"/>
</dbReference>
<dbReference type="GO" id="GO:0005634">
    <property type="term" value="C:nucleus"/>
    <property type="evidence" value="ECO:0000318"/>
    <property type="project" value="GO_Central"/>
</dbReference>
<dbReference type="Pfam" id="PF00271">
    <property type="entry name" value="Helicase_C"/>
    <property type="match status" value="1"/>
</dbReference>
<dbReference type="GO" id="GO:0043138">
    <property type="term" value="F:3'-5' DNA helicase activity"/>
    <property type="evidence" value="ECO:0000318"/>
    <property type="project" value="GO_Central"/>
</dbReference>
<organism evidence="8 9">
    <name type="scientific">Strongylocentrotus purpuratus</name>
    <name type="common">Purple sea urchin</name>
    <dbReference type="NCBI Taxonomy" id="7668"/>
    <lineage>
        <taxon>Eukaryota</taxon>
        <taxon>Metazoa</taxon>
        <taxon>Echinodermata</taxon>
        <taxon>Eleutherozoa</taxon>
        <taxon>Echinozoa</taxon>
        <taxon>Echinoidea</taxon>
        <taxon>Euechinoidea</taxon>
        <taxon>Echinacea</taxon>
        <taxon>Camarodonta</taxon>
        <taxon>Echinidea</taxon>
        <taxon>Strongylocentrotidae</taxon>
        <taxon>Strongylocentrotus</taxon>
    </lineage>
</organism>
<dbReference type="Proteomes" id="UP000007110">
    <property type="component" value="Unassembled WGS sequence"/>
</dbReference>
<evidence type="ECO:0000259" key="6">
    <source>
        <dbReference type="PROSITE" id="PS51192"/>
    </source>
</evidence>
<comment type="catalytic activity">
    <reaction evidence="4">
        <text>Couples ATP hydrolysis with the unwinding of duplex DNA by translocating in the 3'-5' direction.</text>
        <dbReference type="EC" id="5.6.2.4"/>
    </reaction>
</comment>
<name>A0A7M7PFI0_STRPU</name>
<protein>
    <recommendedName>
        <fullName evidence="5">DNA 3'-5' helicase</fullName>
        <ecNumber evidence="5">5.6.2.4</ecNumber>
    </recommendedName>
</protein>
<feature type="domain" description="Helicase C-terminal" evidence="7">
    <location>
        <begin position="132"/>
        <end position="300"/>
    </location>
</feature>
<keyword evidence="9" id="KW-1185">Reference proteome</keyword>
<reference evidence="8" key="2">
    <citation type="submission" date="2021-01" db="UniProtKB">
        <authorList>
            <consortium name="EnsemblMetazoa"/>
        </authorList>
    </citation>
    <scope>IDENTIFICATION</scope>
</reference>
<dbReference type="RefSeq" id="XP_030851077.1">
    <property type="nucleotide sequence ID" value="XM_030995217.1"/>
</dbReference>
<sequence length="327" mass="37012">MPLFFADFEDGNFTLLFVTPEAVATNETLQNRVKKLVEKKQLSLVCIDEVHCLSTWGKSFRRSYRQLGTLQSMVPANVPWLLLSATITPKIRDDILSVLSLKPEFIYASPDRPNIFLHFSNASVVSQTLNWLIDELLAKKERTSKTLVYGKTINTCTKIFLALHCALSLDVQKMKLISQFYADDEEEDKMILLNKFKSPSSSVRVLVTTKAFGMGIQIDDVINVIHWGPSSDVLSYWQEVGRCGRGCKPGNAYLYSAPRSALACNTSEDMRNMVKELKKGNKCFRTLILNSFVLPTQLVYAKPPCNKKKTLRRVHMCSVQLLFNLQG</sequence>
<dbReference type="GO" id="GO:0005694">
    <property type="term" value="C:chromosome"/>
    <property type="evidence" value="ECO:0000318"/>
    <property type="project" value="GO_Central"/>
</dbReference>
<feature type="domain" description="Helicase ATP-binding" evidence="6">
    <location>
        <begin position="1"/>
        <end position="105"/>
    </location>
</feature>
<evidence type="ECO:0000256" key="3">
    <source>
        <dbReference type="ARBA" id="ARBA00022840"/>
    </source>
</evidence>